<dbReference type="SUPFAM" id="SSF55729">
    <property type="entry name" value="Acyl-CoA N-acyltransferases (Nat)"/>
    <property type="match status" value="1"/>
</dbReference>
<dbReference type="InterPro" id="IPR031165">
    <property type="entry name" value="GNAT_YJDJ"/>
</dbReference>
<dbReference type="EMBL" id="JAETWB010000015">
    <property type="protein sequence ID" value="MBL6080633.1"/>
    <property type="molecule type" value="Genomic_DNA"/>
</dbReference>
<name>A0ABS1U7I7_9PROT</name>
<dbReference type="PROSITE" id="PS51729">
    <property type="entry name" value="GNAT_YJDJ"/>
    <property type="match status" value="1"/>
</dbReference>
<accession>A0ABS1U7I7</accession>
<dbReference type="Gene3D" id="3.40.630.30">
    <property type="match status" value="1"/>
</dbReference>
<dbReference type="InterPro" id="IPR045057">
    <property type="entry name" value="Gcn5-rel_NAT"/>
</dbReference>
<reference evidence="2 3" key="1">
    <citation type="submission" date="2021-01" db="EMBL/GenBank/DDBJ databases">
        <title>Belnapia mucosa sp. nov. and Belnapia arida sp. nov., isolated from the Tabernas Desert (Almeria, Spain).</title>
        <authorList>
            <person name="Molina-Menor E."/>
            <person name="Vidal-Verdu A."/>
            <person name="Calonge A."/>
            <person name="Satari L."/>
            <person name="Pereto J."/>
            <person name="Porcar M."/>
        </authorList>
    </citation>
    <scope>NUCLEOTIDE SEQUENCE [LARGE SCALE GENOMIC DNA]</scope>
    <source>
        <strain evidence="2 3">T18</strain>
    </source>
</reference>
<protein>
    <submittedName>
        <fullName evidence="2">N-acetyltransferase</fullName>
    </submittedName>
</protein>
<dbReference type="PANTHER" id="PTHR31435">
    <property type="entry name" value="PROTEIN NATD1"/>
    <property type="match status" value="1"/>
</dbReference>
<organism evidence="2 3">
    <name type="scientific">Belnapia arida</name>
    <dbReference type="NCBI Taxonomy" id="2804533"/>
    <lineage>
        <taxon>Bacteria</taxon>
        <taxon>Pseudomonadati</taxon>
        <taxon>Pseudomonadota</taxon>
        <taxon>Alphaproteobacteria</taxon>
        <taxon>Acetobacterales</taxon>
        <taxon>Roseomonadaceae</taxon>
        <taxon>Belnapia</taxon>
    </lineage>
</organism>
<proteinExistence type="predicted"/>
<dbReference type="Pfam" id="PF14542">
    <property type="entry name" value="Acetyltransf_CG"/>
    <property type="match status" value="1"/>
</dbReference>
<dbReference type="PANTHER" id="PTHR31435:SF10">
    <property type="entry name" value="BSR4717 PROTEIN"/>
    <property type="match status" value="1"/>
</dbReference>
<dbReference type="InterPro" id="IPR016181">
    <property type="entry name" value="Acyl_CoA_acyltransferase"/>
</dbReference>
<evidence type="ECO:0000313" key="2">
    <source>
        <dbReference type="EMBL" id="MBL6080633.1"/>
    </source>
</evidence>
<comment type="caution">
    <text evidence="2">The sequence shown here is derived from an EMBL/GenBank/DDBJ whole genome shotgun (WGS) entry which is preliminary data.</text>
</comment>
<feature type="domain" description="N-acetyltransferase" evidence="1">
    <location>
        <begin position="5"/>
        <end position="90"/>
    </location>
</feature>
<dbReference type="RefSeq" id="WP_202833863.1">
    <property type="nucleotide sequence ID" value="NZ_JAETWB010000015.1"/>
</dbReference>
<evidence type="ECO:0000313" key="3">
    <source>
        <dbReference type="Proteomes" id="UP000660885"/>
    </source>
</evidence>
<evidence type="ECO:0000259" key="1">
    <source>
        <dbReference type="PROSITE" id="PS51729"/>
    </source>
</evidence>
<dbReference type="Proteomes" id="UP000660885">
    <property type="component" value="Unassembled WGS sequence"/>
</dbReference>
<sequence>MLVVRDNPGLGRFEIGSGDAIAFVEYRRIGKRVVLIHTEVPKEMSGQGVGSKLVGGVLDVLRTEGATVVPQCEFVARFIQQHPGYRSLVAED</sequence>
<gene>
    <name evidence="2" type="ORF">JMJ56_21680</name>
</gene>
<keyword evidence="3" id="KW-1185">Reference proteome</keyword>